<feature type="compositionally biased region" description="Basic residues" evidence="1">
    <location>
        <begin position="97"/>
        <end position="111"/>
    </location>
</feature>
<gene>
    <name evidence="2" type="ORF">RclHR1_03180015</name>
</gene>
<dbReference type="EMBL" id="BEXD01002424">
    <property type="protein sequence ID" value="GBB98250.1"/>
    <property type="molecule type" value="Genomic_DNA"/>
</dbReference>
<proteinExistence type="predicted"/>
<sequence length="167" mass="18904">MTFQFFEYSILTVGSLILRRVGTLTPFSKGLNLKTVGSSGRFRFTLELAIPGHGLADDQNILDTFYTEDVTMEDNNSDIETITFSQSPSSLQTQKSSPKKKKNKKKKKSKNKDKQPVQGSSDTDEKVAAFLNKEGFLYKQLKAQYEALLLYIIEENFQHITAMDAME</sequence>
<organism evidence="2 3">
    <name type="scientific">Rhizophagus clarus</name>
    <dbReference type="NCBI Taxonomy" id="94130"/>
    <lineage>
        <taxon>Eukaryota</taxon>
        <taxon>Fungi</taxon>
        <taxon>Fungi incertae sedis</taxon>
        <taxon>Mucoromycota</taxon>
        <taxon>Glomeromycotina</taxon>
        <taxon>Glomeromycetes</taxon>
        <taxon>Glomerales</taxon>
        <taxon>Glomeraceae</taxon>
        <taxon>Rhizophagus</taxon>
    </lineage>
</organism>
<accession>A0A2Z6R821</accession>
<dbReference type="AlphaFoldDB" id="A0A2Z6R821"/>
<evidence type="ECO:0000313" key="2">
    <source>
        <dbReference type="EMBL" id="GBB98250.1"/>
    </source>
</evidence>
<reference evidence="2 3" key="1">
    <citation type="submission" date="2017-11" db="EMBL/GenBank/DDBJ databases">
        <title>The genome of Rhizophagus clarus HR1 reveals common genetic basis of auxotrophy among arbuscular mycorrhizal fungi.</title>
        <authorList>
            <person name="Kobayashi Y."/>
        </authorList>
    </citation>
    <scope>NUCLEOTIDE SEQUENCE [LARGE SCALE GENOMIC DNA]</scope>
    <source>
        <strain evidence="2 3">HR1</strain>
    </source>
</reference>
<name>A0A2Z6R821_9GLOM</name>
<feature type="region of interest" description="Disordered" evidence="1">
    <location>
        <begin position="77"/>
        <end position="123"/>
    </location>
</feature>
<feature type="compositionally biased region" description="Low complexity" evidence="1">
    <location>
        <begin position="85"/>
        <end position="96"/>
    </location>
</feature>
<dbReference type="Proteomes" id="UP000247702">
    <property type="component" value="Unassembled WGS sequence"/>
</dbReference>
<evidence type="ECO:0000256" key="1">
    <source>
        <dbReference type="SAM" id="MobiDB-lite"/>
    </source>
</evidence>
<evidence type="ECO:0000313" key="3">
    <source>
        <dbReference type="Proteomes" id="UP000247702"/>
    </source>
</evidence>
<protein>
    <submittedName>
        <fullName evidence="2">Uncharacterized protein</fullName>
    </submittedName>
</protein>
<comment type="caution">
    <text evidence="2">The sequence shown here is derived from an EMBL/GenBank/DDBJ whole genome shotgun (WGS) entry which is preliminary data.</text>
</comment>
<keyword evidence="3" id="KW-1185">Reference proteome</keyword>